<comment type="caution">
    <text evidence="2">The sequence shown here is derived from an EMBL/GenBank/DDBJ whole genome shotgun (WGS) entry which is preliminary data.</text>
</comment>
<sequence length="491" mass="54027">MGATISSMMGQTPKRPQMPPVPTDDILLMHPFDDTEFMRECTLLWTTRFDEVLDGDKLNEALSKLFEMDGWRRLGGRLRINDQGKAEVHVPQVYTKERPAVHFTKVAHDMRFADHPEASKLPTKSDKLTMFPTPADYQSLGIGPGSPKGFQDLCSTDSPQFSLHVVTFQDGTLVSLVFSHMTTDLGGLSMILDAWCLVLAGKSDKVAKFPGYKDDVMAGLYRSDVTERPKIDGSLLSGWRLVVWGLRAFFDGWMAPQEPRMLRVPGKVIDAIVAQARRDISLENTVDANKPFVSENDVIVALANHCVSQTMGRGRSIVTLIAVDPRDRLKSLFLNGSAYVQNAPCGAFFYCPVKDALDLPLGKVAMLSRQAVVEQATEGQLKAAAKVAYASMIEGGNPPIVGDTTTSMLISSNWAKSGFLNKTDFSPAVMGGKSAGPVRPSYYHMGKLESMIFPVSVVVNMGRDADRNLWLSGDLSADSWDTLTAYLKRYE</sequence>
<feature type="region of interest" description="Disordered" evidence="1">
    <location>
        <begin position="1"/>
        <end position="21"/>
    </location>
</feature>
<dbReference type="EMBL" id="JAADJG010000433">
    <property type="protein sequence ID" value="KAF4446832.1"/>
    <property type="molecule type" value="Genomic_DNA"/>
</dbReference>
<proteinExistence type="predicted"/>
<evidence type="ECO:0000256" key="1">
    <source>
        <dbReference type="SAM" id="MobiDB-lite"/>
    </source>
</evidence>
<evidence type="ECO:0000313" key="3">
    <source>
        <dbReference type="Proteomes" id="UP000605986"/>
    </source>
</evidence>
<name>A0A8H4KAH1_9HYPO</name>
<feature type="compositionally biased region" description="Polar residues" evidence="1">
    <location>
        <begin position="1"/>
        <end position="10"/>
    </location>
</feature>
<reference evidence="2" key="1">
    <citation type="submission" date="2020-01" db="EMBL/GenBank/DDBJ databases">
        <title>Identification and distribution of gene clusters putatively required for synthesis of sphingolipid metabolism inhibitors in phylogenetically diverse species of the filamentous fungus Fusarium.</title>
        <authorList>
            <person name="Kim H.-S."/>
            <person name="Busman M."/>
            <person name="Brown D.W."/>
            <person name="Divon H."/>
            <person name="Uhlig S."/>
            <person name="Proctor R.H."/>
        </authorList>
    </citation>
    <scope>NUCLEOTIDE SEQUENCE</scope>
    <source>
        <strain evidence="2">NRRL 53441</strain>
    </source>
</reference>
<gene>
    <name evidence="2" type="ORF">F53441_9536</name>
</gene>
<dbReference type="OrthoDB" id="21502at2759"/>
<protein>
    <submittedName>
        <fullName evidence="2">Uncharacterized protein</fullName>
    </submittedName>
</protein>
<dbReference type="InterPro" id="IPR023213">
    <property type="entry name" value="CAT-like_dom_sf"/>
</dbReference>
<dbReference type="Proteomes" id="UP000605986">
    <property type="component" value="Unassembled WGS sequence"/>
</dbReference>
<dbReference type="Gene3D" id="3.30.559.10">
    <property type="entry name" value="Chloramphenicol acetyltransferase-like domain"/>
    <property type="match status" value="2"/>
</dbReference>
<evidence type="ECO:0000313" key="2">
    <source>
        <dbReference type="EMBL" id="KAF4446832.1"/>
    </source>
</evidence>
<accession>A0A8H4KAH1</accession>
<organism evidence="2 3">
    <name type="scientific">Fusarium austroafricanum</name>
    <dbReference type="NCBI Taxonomy" id="2364996"/>
    <lineage>
        <taxon>Eukaryota</taxon>
        <taxon>Fungi</taxon>
        <taxon>Dikarya</taxon>
        <taxon>Ascomycota</taxon>
        <taxon>Pezizomycotina</taxon>
        <taxon>Sordariomycetes</taxon>
        <taxon>Hypocreomycetidae</taxon>
        <taxon>Hypocreales</taxon>
        <taxon>Nectriaceae</taxon>
        <taxon>Fusarium</taxon>
        <taxon>Fusarium concolor species complex</taxon>
    </lineage>
</organism>
<dbReference type="AlphaFoldDB" id="A0A8H4KAH1"/>
<keyword evidence="3" id="KW-1185">Reference proteome</keyword>